<dbReference type="SFLD" id="SFLDG00358">
    <property type="entry name" value="Main_(cytGST)"/>
    <property type="match status" value="1"/>
</dbReference>
<dbReference type="PANTHER" id="PTHR43969">
    <property type="entry name" value="GLUTATHIONE S TRANSFERASE D10, ISOFORM A-RELATED"/>
    <property type="match status" value="1"/>
</dbReference>
<sequence>MTMELYYNPMSFPSRAVLLAARALDVGLELKKLDILGGEHMGEEYLKLNPQHTVPFLVDGDLHLSESAAIVMYLADSYGKDDTLYPQDLKKRSIINQRLFFSTGTLFPRFGQTYVVPVLFKGTGINEDGIPGLEDAFNTLNDYLDGNDWVAGEAISIADYCIVTTVSTAEAIGFDVSRYENVAAWLARCKEAIEEYDDLNQNGLDQFATYFAEKLSQLES</sequence>
<dbReference type="InterPro" id="IPR040079">
    <property type="entry name" value="Glutathione_S-Trfase"/>
</dbReference>
<dbReference type="CDD" id="cd03045">
    <property type="entry name" value="GST_N_Delta_Epsilon"/>
    <property type="match status" value="1"/>
</dbReference>
<comment type="subunit">
    <text evidence="1">Homodimer.</text>
</comment>
<evidence type="ECO:0000313" key="6">
    <source>
        <dbReference type="Proteomes" id="UP001307889"/>
    </source>
</evidence>
<name>A0ABN7A810_9HEMI</name>
<feature type="domain" description="GST N-terminal" evidence="3">
    <location>
        <begin position="1"/>
        <end position="82"/>
    </location>
</feature>
<dbReference type="PROSITE" id="PS50404">
    <property type="entry name" value="GST_NTER"/>
    <property type="match status" value="1"/>
</dbReference>
<evidence type="ECO:0000259" key="4">
    <source>
        <dbReference type="PROSITE" id="PS50405"/>
    </source>
</evidence>
<evidence type="ECO:0000256" key="2">
    <source>
        <dbReference type="RuleBase" id="RU003494"/>
    </source>
</evidence>
<reference evidence="5 6" key="1">
    <citation type="submission" date="2023-09" db="EMBL/GenBank/DDBJ databases">
        <title>Nesidiocoris tenuis whole genome shotgun sequence.</title>
        <authorList>
            <person name="Shibata T."/>
            <person name="Shimoda M."/>
            <person name="Kobayashi T."/>
            <person name="Uehara T."/>
        </authorList>
    </citation>
    <scope>NUCLEOTIDE SEQUENCE [LARGE SCALE GENOMIC DNA]</scope>
    <source>
        <strain evidence="5 6">Japan</strain>
    </source>
</reference>
<dbReference type="SUPFAM" id="SSF47616">
    <property type="entry name" value="GST C-terminal domain-like"/>
    <property type="match status" value="1"/>
</dbReference>
<dbReference type="CDD" id="cd03177">
    <property type="entry name" value="GST_C_Delta_Epsilon"/>
    <property type="match status" value="1"/>
</dbReference>
<dbReference type="Gene3D" id="3.40.30.10">
    <property type="entry name" value="Glutaredoxin"/>
    <property type="match status" value="1"/>
</dbReference>
<protein>
    <submittedName>
        <fullName evidence="5">Glutathione S-transferase</fullName>
    </submittedName>
</protein>
<accession>A0ABN7A810</accession>
<dbReference type="InterPro" id="IPR004045">
    <property type="entry name" value="Glutathione_S-Trfase_N"/>
</dbReference>
<dbReference type="InterPro" id="IPR036249">
    <property type="entry name" value="Thioredoxin-like_sf"/>
</dbReference>
<evidence type="ECO:0000256" key="1">
    <source>
        <dbReference type="ARBA" id="ARBA00011738"/>
    </source>
</evidence>
<dbReference type="Pfam" id="PF02798">
    <property type="entry name" value="GST_N"/>
    <property type="match status" value="1"/>
</dbReference>
<proteinExistence type="inferred from homology"/>
<dbReference type="PANTHER" id="PTHR43969:SF9">
    <property type="entry name" value="GLUTATHIONE S TRANSFERASE D10, ISOFORM A-RELATED"/>
    <property type="match status" value="1"/>
</dbReference>
<evidence type="ECO:0000313" key="5">
    <source>
        <dbReference type="EMBL" id="BES88103.1"/>
    </source>
</evidence>
<dbReference type="SFLD" id="SFLDG01153">
    <property type="entry name" value="Main.4:_Theta-like"/>
    <property type="match status" value="1"/>
</dbReference>
<dbReference type="SUPFAM" id="SSF52833">
    <property type="entry name" value="Thioredoxin-like"/>
    <property type="match status" value="1"/>
</dbReference>
<dbReference type="EMBL" id="AP028909">
    <property type="protein sequence ID" value="BES88103.1"/>
    <property type="molecule type" value="Genomic_DNA"/>
</dbReference>
<dbReference type="SFLD" id="SFLDS00019">
    <property type="entry name" value="Glutathione_Transferase_(cytos"/>
    <property type="match status" value="1"/>
</dbReference>
<dbReference type="InterPro" id="IPR004046">
    <property type="entry name" value="GST_C"/>
</dbReference>
<dbReference type="Pfam" id="PF00043">
    <property type="entry name" value="GST_C"/>
    <property type="match status" value="1"/>
</dbReference>
<dbReference type="PROSITE" id="PS50405">
    <property type="entry name" value="GST_CTER"/>
    <property type="match status" value="1"/>
</dbReference>
<keyword evidence="6" id="KW-1185">Reference proteome</keyword>
<dbReference type="Proteomes" id="UP001307889">
    <property type="component" value="Chromosome 1"/>
</dbReference>
<dbReference type="InterPro" id="IPR036282">
    <property type="entry name" value="Glutathione-S-Trfase_C_sf"/>
</dbReference>
<comment type="similarity">
    <text evidence="2">Belongs to the GST superfamily.</text>
</comment>
<evidence type="ECO:0000259" key="3">
    <source>
        <dbReference type="PROSITE" id="PS50404"/>
    </source>
</evidence>
<dbReference type="Gene3D" id="1.20.1050.10">
    <property type="match status" value="1"/>
</dbReference>
<gene>
    <name evidence="5" type="ORF">NTJ_00909</name>
</gene>
<feature type="domain" description="GST C-terminal" evidence="4">
    <location>
        <begin position="88"/>
        <end position="211"/>
    </location>
</feature>
<organism evidence="5 6">
    <name type="scientific">Nesidiocoris tenuis</name>
    <dbReference type="NCBI Taxonomy" id="355587"/>
    <lineage>
        <taxon>Eukaryota</taxon>
        <taxon>Metazoa</taxon>
        <taxon>Ecdysozoa</taxon>
        <taxon>Arthropoda</taxon>
        <taxon>Hexapoda</taxon>
        <taxon>Insecta</taxon>
        <taxon>Pterygota</taxon>
        <taxon>Neoptera</taxon>
        <taxon>Paraneoptera</taxon>
        <taxon>Hemiptera</taxon>
        <taxon>Heteroptera</taxon>
        <taxon>Panheteroptera</taxon>
        <taxon>Cimicomorpha</taxon>
        <taxon>Miridae</taxon>
        <taxon>Dicyphina</taxon>
        <taxon>Nesidiocoris</taxon>
    </lineage>
</organism>
<dbReference type="InterPro" id="IPR010987">
    <property type="entry name" value="Glutathione-S-Trfase_C-like"/>
</dbReference>